<organism evidence="1 2">
    <name type="scientific">Dorea longicatena DSM 13814</name>
    <dbReference type="NCBI Taxonomy" id="411462"/>
    <lineage>
        <taxon>Bacteria</taxon>
        <taxon>Bacillati</taxon>
        <taxon>Bacillota</taxon>
        <taxon>Clostridia</taxon>
        <taxon>Lachnospirales</taxon>
        <taxon>Lachnospiraceae</taxon>
        <taxon>Dorea</taxon>
    </lineage>
</organism>
<accession>A6BH44</accession>
<dbReference type="EMBL" id="AAXB02000007">
    <property type="protein sequence ID" value="EDM63032.1"/>
    <property type="molecule type" value="Genomic_DNA"/>
</dbReference>
<evidence type="ECO:0000313" key="2">
    <source>
        <dbReference type="Proteomes" id="UP000004016"/>
    </source>
</evidence>
<dbReference type="HOGENOM" id="CLU_3364654_0_0_9"/>
<reference evidence="1 2" key="2">
    <citation type="submission" date="2007-04" db="EMBL/GenBank/DDBJ databases">
        <title>Draft genome sequence of Dorea longicatena (DSM 13814).</title>
        <authorList>
            <person name="Sudarsanam P."/>
            <person name="Ley R."/>
            <person name="Guruge J."/>
            <person name="Turnbaugh P.J."/>
            <person name="Mahowald M."/>
            <person name="Liep D."/>
            <person name="Gordon J."/>
        </authorList>
    </citation>
    <scope>NUCLEOTIDE SEQUENCE [LARGE SCALE GENOMIC DNA]</scope>
    <source>
        <strain evidence="1 2">DSM 13814</strain>
    </source>
</reference>
<evidence type="ECO:0000313" key="1">
    <source>
        <dbReference type="EMBL" id="EDM63032.1"/>
    </source>
</evidence>
<proteinExistence type="predicted"/>
<gene>
    <name evidence="1" type="ORF">DORLON_01620</name>
</gene>
<name>A6BH44_9FIRM</name>
<sequence>MGRYTFFDKVIQRGRLYLDYIFYEFESELIFFMCG</sequence>
<comment type="caution">
    <text evidence="1">The sequence shown here is derived from an EMBL/GenBank/DDBJ whole genome shotgun (WGS) entry which is preliminary data.</text>
</comment>
<dbReference type="AlphaFoldDB" id="A6BH44"/>
<dbReference type="Proteomes" id="UP000004016">
    <property type="component" value="Unassembled WGS sequence"/>
</dbReference>
<reference evidence="1 2" key="1">
    <citation type="submission" date="2007-03" db="EMBL/GenBank/DDBJ databases">
        <authorList>
            <person name="Fulton L."/>
            <person name="Clifton S."/>
            <person name="Fulton B."/>
            <person name="Xu J."/>
            <person name="Minx P."/>
            <person name="Pepin K.H."/>
            <person name="Johnson M."/>
            <person name="Thiruvilangam P."/>
            <person name="Bhonagiri V."/>
            <person name="Nash W.E."/>
            <person name="Mardis E.R."/>
            <person name="Wilson R.K."/>
        </authorList>
    </citation>
    <scope>NUCLEOTIDE SEQUENCE [LARGE SCALE GENOMIC DNA]</scope>
    <source>
        <strain evidence="1 2">DSM 13814</strain>
    </source>
</reference>
<protein>
    <submittedName>
        <fullName evidence="1">Uncharacterized protein</fullName>
    </submittedName>
</protein>